<feature type="region of interest" description="Disordered" evidence="2">
    <location>
        <begin position="1"/>
        <end position="64"/>
    </location>
</feature>
<organism evidence="4 5">
    <name type="scientific">Micromonas commoda (strain RCC299 / NOUM17 / CCMP2709)</name>
    <name type="common">Picoplanktonic green alga</name>
    <dbReference type="NCBI Taxonomy" id="296587"/>
    <lineage>
        <taxon>Eukaryota</taxon>
        <taxon>Viridiplantae</taxon>
        <taxon>Chlorophyta</taxon>
        <taxon>Mamiellophyceae</taxon>
        <taxon>Mamiellales</taxon>
        <taxon>Mamiellaceae</taxon>
        <taxon>Micromonas</taxon>
    </lineage>
</organism>
<dbReference type="InterPro" id="IPR001179">
    <property type="entry name" value="PPIase_FKBP_dom"/>
</dbReference>
<evidence type="ECO:0000256" key="1">
    <source>
        <dbReference type="ARBA" id="ARBA00029569"/>
    </source>
</evidence>
<dbReference type="InterPro" id="IPR046357">
    <property type="entry name" value="PPIase_dom_sf"/>
</dbReference>
<feature type="compositionally biased region" description="Low complexity" evidence="2">
    <location>
        <begin position="45"/>
        <end position="61"/>
    </location>
</feature>
<reference evidence="4 5" key="1">
    <citation type="journal article" date="2009" name="Science">
        <title>Green evolution and dynamic adaptations revealed by genomes of the marine picoeukaryotes Micromonas.</title>
        <authorList>
            <person name="Worden A.Z."/>
            <person name="Lee J.H."/>
            <person name="Mock T."/>
            <person name="Rouze P."/>
            <person name="Simmons M.P."/>
            <person name="Aerts A.L."/>
            <person name="Allen A.E."/>
            <person name="Cuvelier M.L."/>
            <person name="Derelle E."/>
            <person name="Everett M.V."/>
            <person name="Foulon E."/>
            <person name="Grimwood J."/>
            <person name="Gundlach H."/>
            <person name="Henrissat B."/>
            <person name="Napoli C."/>
            <person name="McDonald S.M."/>
            <person name="Parker M.S."/>
            <person name="Rombauts S."/>
            <person name="Salamov A."/>
            <person name="Von Dassow P."/>
            <person name="Badger J.H."/>
            <person name="Coutinho P.M."/>
            <person name="Demir E."/>
            <person name="Dubchak I."/>
            <person name="Gentemann C."/>
            <person name="Eikrem W."/>
            <person name="Gready J.E."/>
            <person name="John U."/>
            <person name="Lanier W."/>
            <person name="Lindquist E.A."/>
            <person name="Lucas S."/>
            <person name="Mayer K.F."/>
            <person name="Moreau H."/>
            <person name="Not F."/>
            <person name="Otillar R."/>
            <person name="Panaud O."/>
            <person name="Pangilinan J."/>
            <person name="Paulsen I."/>
            <person name="Piegu B."/>
            <person name="Poliakov A."/>
            <person name="Robbens S."/>
            <person name="Schmutz J."/>
            <person name="Toulza E."/>
            <person name="Wyss T."/>
            <person name="Zelensky A."/>
            <person name="Zhou K."/>
            <person name="Armbrust E.V."/>
            <person name="Bhattacharya D."/>
            <person name="Goodenough U.W."/>
            <person name="Van de Peer Y."/>
            <person name="Grigoriev I.V."/>
        </authorList>
    </citation>
    <scope>NUCLEOTIDE SEQUENCE [LARGE SCALE GENOMIC DNA]</scope>
    <source>
        <strain evidence="5">RCC299 / NOUM17</strain>
    </source>
</reference>
<dbReference type="OrthoDB" id="77911at2759"/>
<sequence>MTSTPCSFAATTRATIRARNPRRSASRRAVAPIATARATGRDDPAPSSSSTSDKSSSPDLPARSSKRRVALASLALVPIAGPTASLLRAPRPARADPNGPFCDFTQTLPCDDYPTYERTESGLLYKEVRFGEGAKVETGKEVVVDWDGYTFYLSHVVQARNLPKGGDFTGENPDAFLRFTPGGDVPSVIPAFEECVKGMRVGGIRRIIVRPGPLSYPGSLTRRGGRFDEGIGPVPSSLSGKRALEFVLRNTANVDQSLLFDVEVIAVAGDETKRGLGRGPGRWADGVKGSLT</sequence>
<dbReference type="GeneID" id="8249835"/>
<dbReference type="PANTHER" id="PTHR47717:SF1">
    <property type="entry name" value="PEPTIDYL-PROLYL CIS-TRANS ISOMERASE FKBP19, CHLOROPLASTIC"/>
    <property type="match status" value="1"/>
</dbReference>
<dbReference type="Pfam" id="PF00254">
    <property type="entry name" value="FKBP_C"/>
    <property type="match status" value="1"/>
</dbReference>
<dbReference type="GO" id="GO:0009507">
    <property type="term" value="C:chloroplast"/>
    <property type="evidence" value="ECO:0007669"/>
    <property type="project" value="TreeGrafter"/>
</dbReference>
<dbReference type="FunCoup" id="C1EJC2">
    <property type="interactions" value="657"/>
</dbReference>
<evidence type="ECO:0000259" key="3">
    <source>
        <dbReference type="Pfam" id="PF00254"/>
    </source>
</evidence>
<proteinExistence type="predicted"/>
<dbReference type="RefSeq" id="XP_002506754.1">
    <property type="nucleotide sequence ID" value="XM_002506708.1"/>
</dbReference>
<feature type="domain" description="PPIase FKBP-type" evidence="3">
    <location>
        <begin position="177"/>
        <end position="264"/>
    </location>
</feature>
<dbReference type="Proteomes" id="UP000002009">
    <property type="component" value="Chromosome 16"/>
</dbReference>
<dbReference type="EMBL" id="CP001334">
    <property type="protein sequence ID" value="ACO68012.1"/>
    <property type="molecule type" value="Genomic_DNA"/>
</dbReference>
<dbReference type="AlphaFoldDB" id="C1EJC2"/>
<protein>
    <recommendedName>
        <fullName evidence="1">Rotamase</fullName>
    </recommendedName>
</protein>
<dbReference type="GO" id="GO:0009579">
    <property type="term" value="C:thylakoid"/>
    <property type="evidence" value="ECO:0007669"/>
    <property type="project" value="TreeGrafter"/>
</dbReference>
<dbReference type="eggNOG" id="KOG0552">
    <property type="taxonomic scope" value="Eukaryota"/>
</dbReference>
<evidence type="ECO:0000313" key="4">
    <source>
        <dbReference type="EMBL" id="ACO68012.1"/>
    </source>
</evidence>
<feature type="compositionally biased region" description="Low complexity" evidence="2">
    <location>
        <begin position="9"/>
        <end position="18"/>
    </location>
</feature>
<gene>
    <name evidence="4" type="ORF">MICPUN_64882</name>
</gene>
<dbReference type="Gene3D" id="3.10.50.40">
    <property type="match status" value="1"/>
</dbReference>
<dbReference type="GO" id="GO:0003755">
    <property type="term" value="F:peptidyl-prolyl cis-trans isomerase activity"/>
    <property type="evidence" value="ECO:0007669"/>
    <property type="project" value="InterPro"/>
</dbReference>
<dbReference type="SUPFAM" id="SSF54534">
    <property type="entry name" value="FKBP-like"/>
    <property type="match status" value="1"/>
</dbReference>
<evidence type="ECO:0000256" key="2">
    <source>
        <dbReference type="SAM" id="MobiDB-lite"/>
    </source>
</evidence>
<keyword evidence="5" id="KW-1185">Reference proteome</keyword>
<evidence type="ECO:0000313" key="5">
    <source>
        <dbReference type="Proteomes" id="UP000002009"/>
    </source>
</evidence>
<dbReference type="InParanoid" id="C1EJC2"/>
<accession>C1EJC2</accession>
<dbReference type="InterPro" id="IPR044208">
    <property type="entry name" value="FKBP19-like"/>
</dbReference>
<dbReference type="KEGG" id="mis:MICPUN_64882"/>
<dbReference type="STRING" id="296587.C1EJC2"/>
<name>C1EJC2_MICCC</name>
<dbReference type="PANTHER" id="PTHR47717">
    <property type="entry name" value="PEPTIDYL-PROLYL CIS-TRANS ISOMERASE FKBP19, CHLOROPLASTIC"/>
    <property type="match status" value="1"/>
</dbReference>